<feature type="transmembrane region" description="Helical" evidence="2">
    <location>
        <begin position="292"/>
        <end position="316"/>
    </location>
</feature>
<keyword evidence="2" id="KW-0812">Transmembrane</keyword>
<feature type="signal peptide" evidence="3">
    <location>
        <begin position="1"/>
        <end position="28"/>
    </location>
</feature>
<evidence type="ECO:0000256" key="3">
    <source>
        <dbReference type="SAM" id="SignalP"/>
    </source>
</evidence>
<dbReference type="GO" id="GO:0070593">
    <property type="term" value="P:dendrite self-avoidance"/>
    <property type="evidence" value="ECO:0007669"/>
    <property type="project" value="TreeGrafter"/>
</dbReference>
<dbReference type="InterPro" id="IPR013151">
    <property type="entry name" value="Immunoglobulin_dom"/>
</dbReference>
<dbReference type="FunFam" id="2.60.40.10:FF:000385">
    <property type="entry name" value="Neuroplastin a"/>
    <property type="match status" value="1"/>
</dbReference>
<sequence length="332" mass="37189">MLAEKRRAEMMSVSVAFIGVLMLHLVSSQNEPSINSSDHIMLPTDHHSLPITLQCNLTSAHSAHKESFWMKNGEEIQETRGERANTEYYLKKPRGEDSGEYMCVYTFDQAPSANATIEIKAGPDIIGHKRSDNKNEGQKALLYCKSTGYPYPIWIWRKLDNGFYMVRCCSSSFPCCCCSSCYCCCCCCYCCSSSCYCCCSCSCFCCCCCSCCCCCCCCSSSSTSHDHHFSSSLSRQDINNSSGRFFINNKDNYTELSIINLDIDSDPGEYQCNATNMIGTMSIVSVLRVRSYLAWLWPLLGVLAEVVILVIIIVVYEKRKKPDDIQDGESEV</sequence>
<dbReference type="PANTHER" id="PTHR10075">
    <property type="entry name" value="BASIGIN RELATED"/>
    <property type="match status" value="1"/>
</dbReference>
<name>A0A8C7J7K2_ONCKI</name>
<dbReference type="PROSITE" id="PS50835">
    <property type="entry name" value="IG_LIKE"/>
    <property type="match status" value="2"/>
</dbReference>
<dbReference type="InterPro" id="IPR007110">
    <property type="entry name" value="Ig-like_dom"/>
</dbReference>
<dbReference type="Gene3D" id="2.60.40.10">
    <property type="entry name" value="Immunoglobulins"/>
    <property type="match status" value="2"/>
</dbReference>
<feature type="domain" description="Ig-like" evidence="4">
    <location>
        <begin position="32"/>
        <end position="118"/>
    </location>
</feature>
<feature type="chain" id="PRO_5034357668" evidence="3">
    <location>
        <begin position="29"/>
        <end position="332"/>
    </location>
</feature>
<protein>
    <submittedName>
        <fullName evidence="5">Neuroplastin a</fullName>
    </submittedName>
</protein>
<evidence type="ECO:0000256" key="1">
    <source>
        <dbReference type="ARBA" id="ARBA00023319"/>
    </source>
</evidence>
<feature type="domain" description="Ig-like" evidence="4">
    <location>
        <begin position="123"/>
        <end position="285"/>
    </location>
</feature>
<keyword evidence="2" id="KW-0472">Membrane</keyword>
<dbReference type="PANTHER" id="PTHR10075:SF108">
    <property type="entry name" value="NEUROPLASTIN"/>
    <property type="match status" value="1"/>
</dbReference>
<keyword evidence="3" id="KW-0732">Signal</keyword>
<dbReference type="GO" id="GO:0098632">
    <property type="term" value="F:cell-cell adhesion mediator activity"/>
    <property type="evidence" value="ECO:0007669"/>
    <property type="project" value="TreeGrafter"/>
</dbReference>
<evidence type="ECO:0000313" key="6">
    <source>
        <dbReference type="Proteomes" id="UP000694557"/>
    </source>
</evidence>
<reference evidence="5" key="2">
    <citation type="submission" date="2025-09" db="UniProtKB">
        <authorList>
            <consortium name="Ensembl"/>
        </authorList>
    </citation>
    <scope>IDENTIFICATION</scope>
</reference>
<dbReference type="GO" id="GO:0007411">
    <property type="term" value="P:axon guidance"/>
    <property type="evidence" value="ECO:0007669"/>
    <property type="project" value="TreeGrafter"/>
</dbReference>
<evidence type="ECO:0000259" key="4">
    <source>
        <dbReference type="PROSITE" id="PS50835"/>
    </source>
</evidence>
<dbReference type="GeneTree" id="ENSGT00940000156195"/>
<keyword evidence="2" id="KW-1133">Transmembrane helix</keyword>
<keyword evidence="6" id="KW-1185">Reference proteome</keyword>
<dbReference type="GO" id="GO:0007156">
    <property type="term" value="P:homophilic cell adhesion via plasma membrane adhesion molecules"/>
    <property type="evidence" value="ECO:0007669"/>
    <property type="project" value="TreeGrafter"/>
</dbReference>
<dbReference type="AlphaFoldDB" id="A0A8C7J7K2"/>
<reference evidence="5" key="1">
    <citation type="submission" date="2025-08" db="UniProtKB">
        <authorList>
            <consortium name="Ensembl"/>
        </authorList>
    </citation>
    <scope>IDENTIFICATION</scope>
</reference>
<dbReference type="GO" id="GO:0005886">
    <property type="term" value="C:plasma membrane"/>
    <property type="evidence" value="ECO:0007669"/>
    <property type="project" value="TreeGrafter"/>
</dbReference>
<evidence type="ECO:0000256" key="2">
    <source>
        <dbReference type="SAM" id="Phobius"/>
    </source>
</evidence>
<dbReference type="Pfam" id="PF00047">
    <property type="entry name" value="ig"/>
    <property type="match status" value="1"/>
</dbReference>
<dbReference type="SUPFAM" id="SSF48726">
    <property type="entry name" value="Immunoglobulin"/>
    <property type="match status" value="2"/>
</dbReference>
<dbReference type="InterPro" id="IPR013783">
    <property type="entry name" value="Ig-like_fold"/>
</dbReference>
<dbReference type="Ensembl" id="ENSOKIT00005088967.1">
    <property type="protein sequence ID" value="ENSOKIP00005083343.1"/>
    <property type="gene ID" value="ENSOKIG00005036173.1"/>
</dbReference>
<organism evidence="5 6">
    <name type="scientific">Oncorhynchus kisutch</name>
    <name type="common">Coho salmon</name>
    <name type="synonym">Salmo kisutch</name>
    <dbReference type="NCBI Taxonomy" id="8019"/>
    <lineage>
        <taxon>Eukaryota</taxon>
        <taxon>Metazoa</taxon>
        <taxon>Chordata</taxon>
        <taxon>Craniata</taxon>
        <taxon>Vertebrata</taxon>
        <taxon>Euteleostomi</taxon>
        <taxon>Actinopterygii</taxon>
        <taxon>Neopterygii</taxon>
        <taxon>Teleostei</taxon>
        <taxon>Protacanthopterygii</taxon>
        <taxon>Salmoniformes</taxon>
        <taxon>Salmonidae</taxon>
        <taxon>Salmoninae</taxon>
        <taxon>Oncorhynchus</taxon>
    </lineage>
</organism>
<dbReference type="InterPro" id="IPR036179">
    <property type="entry name" value="Ig-like_dom_sf"/>
</dbReference>
<proteinExistence type="predicted"/>
<gene>
    <name evidence="5" type="primary">NPTN</name>
    <name evidence="5" type="synonym">LOC109898258</name>
</gene>
<accession>A0A8C7J7K2</accession>
<dbReference type="GO" id="GO:0030424">
    <property type="term" value="C:axon"/>
    <property type="evidence" value="ECO:0007669"/>
    <property type="project" value="TreeGrafter"/>
</dbReference>
<keyword evidence="1" id="KW-0393">Immunoglobulin domain</keyword>
<evidence type="ECO:0000313" key="5">
    <source>
        <dbReference type="Ensembl" id="ENSOKIP00005083343.1"/>
    </source>
</evidence>
<dbReference type="Proteomes" id="UP000694557">
    <property type="component" value="Unassembled WGS sequence"/>
</dbReference>